<dbReference type="SMART" id="SM00044">
    <property type="entry name" value="CYCc"/>
    <property type="match status" value="1"/>
</dbReference>
<gene>
    <name evidence="2" type="ORF">LQ318_15640</name>
</gene>
<dbReference type="Proteomes" id="UP001207337">
    <property type="component" value="Unassembled WGS sequence"/>
</dbReference>
<dbReference type="Pfam" id="PF00211">
    <property type="entry name" value="Guanylate_cyc"/>
    <property type="match status" value="1"/>
</dbReference>
<evidence type="ECO:0000259" key="1">
    <source>
        <dbReference type="PROSITE" id="PS50125"/>
    </source>
</evidence>
<keyword evidence="3" id="KW-1185">Reference proteome</keyword>
<reference evidence="2 3" key="1">
    <citation type="submission" date="2021-11" db="EMBL/GenBank/DDBJ databases">
        <title>Aliifidinibius sp. nov., a new bacterium isolated from saline soil.</title>
        <authorList>
            <person name="Galisteo C."/>
            <person name="De La Haba R."/>
            <person name="Sanchez-Porro C."/>
            <person name="Ventosa A."/>
        </authorList>
    </citation>
    <scope>NUCLEOTIDE SEQUENCE [LARGE SCALE GENOMIC DNA]</scope>
    <source>
        <strain evidence="2 3">KACC 190600</strain>
    </source>
</reference>
<dbReference type="RefSeq" id="WP_265791564.1">
    <property type="nucleotide sequence ID" value="NZ_BAABRS010000005.1"/>
</dbReference>
<protein>
    <submittedName>
        <fullName evidence="2">Adenylate/guanylate cyclase domain-containing protein</fullName>
    </submittedName>
</protein>
<evidence type="ECO:0000313" key="3">
    <source>
        <dbReference type="Proteomes" id="UP001207337"/>
    </source>
</evidence>
<dbReference type="PROSITE" id="PS50125">
    <property type="entry name" value="GUANYLATE_CYCLASE_2"/>
    <property type="match status" value="1"/>
</dbReference>
<dbReference type="PANTHER" id="PTHR43081:SF1">
    <property type="entry name" value="ADENYLATE CYCLASE, TERMINAL-DIFFERENTIATION SPECIFIC"/>
    <property type="match status" value="1"/>
</dbReference>
<feature type="domain" description="Guanylate cyclase" evidence="1">
    <location>
        <begin position="13"/>
        <end position="145"/>
    </location>
</feature>
<dbReference type="InterPro" id="IPR029787">
    <property type="entry name" value="Nucleotide_cyclase"/>
</dbReference>
<name>A0ABT3Q2L9_9BACT</name>
<dbReference type="InterPro" id="IPR050697">
    <property type="entry name" value="Adenylyl/Guanylyl_Cyclase_3/4"/>
</dbReference>
<dbReference type="InterPro" id="IPR001054">
    <property type="entry name" value="A/G_cyclase"/>
</dbReference>
<dbReference type="CDD" id="cd07302">
    <property type="entry name" value="CHD"/>
    <property type="match status" value="1"/>
</dbReference>
<dbReference type="EMBL" id="JAJNDC010000005">
    <property type="protein sequence ID" value="MCW9714341.1"/>
    <property type="molecule type" value="Genomic_DNA"/>
</dbReference>
<sequence length="199" mass="22469">MDNAYQAEKEIATILFCDIRNFTSLLDSEDPLKAVKFANTVLAELGKEVENVGGRVDRFTGDGFMAHFGISDSLENHTESACRAALNMRDALQSINNKRYYEVESVVATGIGIHTGTVAYGKIETSQIKQETVLGDVVNTTSRIEELTKYFSVDILLSEQSYHLLKEEFVFQKMPAQQLRGKKKEMVTYWLLPMNLKKE</sequence>
<dbReference type="PANTHER" id="PTHR43081">
    <property type="entry name" value="ADENYLATE CYCLASE, TERMINAL-DIFFERENTIATION SPECIFIC-RELATED"/>
    <property type="match status" value="1"/>
</dbReference>
<evidence type="ECO:0000313" key="2">
    <source>
        <dbReference type="EMBL" id="MCW9714341.1"/>
    </source>
</evidence>
<comment type="caution">
    <text evidence="2">The sequence shown here is derived from an EMBL/GenBank/DDBJ whole genome shotgun (WGS) entry which is preliminary data.</text>
</comment>
<dbReference type="SUPFAM" id="SSF55073">
    <property type="entry name" value="Nucleotide cyclase"/>
    <property type="match status" value="1"/>
</dbReference>
<accession>A0ABT3Q2L9</accession>
<proteinExistence type="predicted"/>
<organism evidence="2 3">
    <name type="scientific">Fodinibius salicampi</name>
    <dbReference type="NCBI Taxonomy" id="1920655"/>
    <lineage>
        <taxon>Bacteria</taxon>
        <taxon>Pseudomonadati</taxon>
        <taxon>Balneolota</taxon>
        <taxon>Balneolia</taxon>
        <taxon>Balneolales</taxon>
        <taxon>Balneolaceae</taxon>
        <taxon>Fodinibius</taxon>
    </lineage>
</organism>
<dbReference type="Gene3D" id="3.30.70.1230">
    <property type="entry name" value="Nucleotide cyclase"/>
    <property type="match status" value="1"/>
</dbReference>